<proteinExistence type="predicted"/>
<organism evidence="1 2">
    <name type="scientific">Pseudozyma hubeiensis (strain SY62)</name>
    <name type="common">Yeast</name>
    <dbReference type="NCBI Taxonomy" id="1305764"/>
    <lineage>
        <taxon>Eukaryota</taxon>
        <taxon>Fungi</taxon>
        <taxon>Dikarya</taxon>
        <taxon>Basidiomycota</taxon>
        <taxon>Ustilaginomycotina</taxon>
        <taxon>Ustilaginomycetes</taxon>
        <taxon>Ustilaginales</taxon>
        <taxon>Ustilaginaceae</taxon>
        <taxon>Pseudozyma</taxon>
    </lineage>
</organism>
<sequence length="219" mass="24523">MPAGCHDGPRSATSPRKVTNSRLRLQNRSFGNLALESQVPSMTTESLFDRYWSAQQHNLIRGSANAQICKTVLARRRRTDPRVQTRCPRSRHWLSILDVRAAFAAFAEISSSRERRLRCNTAQRERVVDAENVISNLGRQMPAIRLALDHIAPLSRAYLACPESAFQDPRARPGPSLVVAGTFSVEANAVYAFDRQLCLLVFSCSMTSARDTVLWPLVQ</sequence>
<dbReference type="RefSeq" id="XP_012188070.1">
    <property type="nucleotide sequence ID" value="XM_012332680.1"/>
</dbReference>
<dbReference type="AlphaFoldDB" id="R9NZY5"/>
<evidence type="ECO:0000313" key="1">
    <source>
        <dbReference type="EMBL" id="GAC94483.1"/>
    </source>
</evidence>
<accession>R9NZY5</accession>
<dbReference type="EMBL" id="DF238784">
    <property type="protein sequence ID" value="GAC94483.1"/>
    <property type="molecule type" value="Genomic_DNA"/>
</dbReference>
<reference evidence="2" key="1">
    <citation type="journal article" date="2013" name="Genome Announc.">
        <title>Draft genome sequence of the basidiomycetous yeast-like fungus Pseudozyma hubeiensis SY62, which produces an abundant amount of the biosurfactant mannosylerythritol lipids.</title>
        <authorList>
            <person name="Konishi M."/>
            <person name="Hatada Y."/>
            <person name="Horiuchi J."/>
        </authorList>
    </citation>
    <scope>NUCLEOTIDE SEQUENCE [LARGE SCALE GENOMIC DNA]</scope>
    <source>
        <strain evidence="2">SY62</strain>
    </source>
</reference>
<keyword evidence="2" id="KW-1185">Reference proteome</keyword>
<dbReference type="HOGENOM" id="CLU_1262029_0_0_1"/>
<dbReference type="GeneID" id="24107349"/>
<gene>
    <name evidence="1" type="ORF">PHSY_002055</name>
</gene>
<dbReference type="Proteomes" id="UP000014071">
    <property type="component" value="Unassembled WGS sequence"/>
</dbReference>
<protein>
    <submittedName>
        <fullName evidence="1">Uncharacterized protein</fullName>
    </submittedName>
</protein>
<name>R9NZY5_PSEHS</name>
<evidence type="ECO:0000313" key="2">
    <source>
        <dbReference type="Proteomes" id="UP000014071"/>
    </source>
</evidence>